<reference evidence="1" key="1">
    <citation type="submission" date="2018-02" db="EMBL/GenBank/DDBJ databases">
        <title>Rhizophora mucronata_Transcriptome.</title>
        <authorList>
            <person name="Meera S.P."/>
            <person name="Sreeshan A."/>
            <person name="Augustine A."/>
        </authorList>
    </citation>
    <scope>NUCLEOTIDE SEQUENCE</scope>
    <source>
        <tissue evidence="1">Leaf</tissue>
    </source>
</reference>
<dbReference type="EMBL" id="GGEC01024323">
    <property type="protein sequence ID" value="MBX04807.1"/>
    <property type="molecule type" value="Transcribed_RNA"/>
</dbReference>
<name>A0A2P2KGI8_RHIMU</name>
<proteinExistence type="predicted"/>
<protein>
    <submittedName>
        <fullName evidence="1">Uncharacterized protein</fullName>
    </submittedName>
</protein>
<organism evidence="1">
    <name type="scientific">Rhizophora mucronata</name>
    <name type="common">Asiatic mangrove</name>
    <dbReference type="NCBI Taxonomy" id="61149"/>
    <lineage>
        <taxon>Eukaryota</taxon>
        <taxon>Viridiplantae</taxon>
        <taxon>Streptophyta</taxon>
        <taxon>Embryophyta</taxon>
        <taxon>Tracheophyta</taxon>
        <taxon>Spermatophyta</taxon>
        <taxon>Magnoliopsida</taxon>
        <taxon>eudicotyledons</taxon>
        <taxon>Gunneridae</taxon>
        <taxon>Pentapetalae</taxon>
        <taxon>rosids</taxon>
        <taxon>fabids</taxon>
        <taxon>Malpighiales</taxon>
        <taxon>Rhizophoraceae</taxon>
        <taxon>Rhizophora</taxon>
    </lineage>
</organism>
<evidence type="ECO:0000313" key="1">
    <source>
        <dbReference type="EMBL" id="MBX04807.1"/>
    </source>
</evidence>
<dbReference type="AlphaFoldDB" id="A0A2P2KGI8"/>
<sequence length="41" mass="4862">MFRLMLKVGSFTCCYHYSTFFLFNGFVISKLCNHFHFMGVS</sequence>
<accession>A0A2P2KGI8</accession>